<accession>A0A4Z1CMI0</accession>
<feature type="signal peptide" evidence="1">
    <location>
        <begin position="1"/>
        <end position="21"/>
    </location>
</feature>
<name>A0A4Z1CMI0_9ACTN</name>
<dbReference type="Proteomes" id="UP000297496">
    <property type="component" value="Unassembled WGS sequence"/>
</dbReference>
<comment type="caution">
    <text evidence="2">The sequence shown here is derived from an EMBL/GenBank/DDBJ whole genome shotgun (WGS) entry which is preliminary data.</text>
</comment>
<keyword evidence="1" id="KW-0732">Signal</keyword>
<reference evidence="2 3" key="1">
    <citation type="submission" date="2019-04" db="EMBL/GenBank/DDBJ databases">
        <title>Three New Species of Nocardioides, Nocardioides euryhalodurans sp. nov., Nocardioides seonyuensis sp. nov. and Nocardioides eburneoflavus sp. nov. Isolated from Soil.</title>
        <authorList>
            <person name="Roh S.G."/>
            <person name="Lee C."/>
            <person name="Kim M.-K."/>
            <person name="Kim S.B."/>
        </authorList>
    </citation>
    <scope>NUCLEOTIDE SEQUENCE [LARGE SCALE GENOMIC DNA]</scope>
    <source>
        <strain evidence="2 3">MMS17-SY213</strain>
    </source>
</reference>
<proteinExistence type="predicted"/>
<evidence type="ECO:0000256" key="1">
    <source>
        <dbReference type="SAM" id="SignalP"/>
    </source>
</evidence>
<protein>
    <submittedName>
        <fullName evidence="2">Uncharacterized protein</fullName>
    </submittedName>
</protein>
<keyword evidence="3" id="KW-1185">Reference proteome</keyword>
<sequence>MTAAFLDGAFLAAFFAGAFFAAGFVVGACAPVAGAGSGTTEDGAWLTHWAGGCSGVGPPTRSTARPTTRAVVRTPVAATPTAVPATAAAAWAGSWTSPEAMRMGFTRGPLVVLVGSRAPVPDPGAPRP</sequence>
<gene>
    <name evidence="2" type="ORF">EXE59_12805</name>
</gene>
<dbReference type="EMBL" id="SRRO01000001">
    <property type="protein sequence ID" value="TGN64739.1"/>
    <property type="molecule type" value="Genomic_DNA"/>
</dbReference>
<evidence type="ECO:0000313" key="2">
    <source>
        <dbReference type="EMBL" id="TGN64739.1"/>
    </source>
</evidence>
<feature type="chain" id="PRO_5021428844" evidence="1">
    <location>
        <begin position="22"/>
        <end position="128"/>
    </location>
</feature>
<organism evidence="2 3">
    <name type="scientific">Nocardioides eburneiflavus</name>
    <dbReference type="NCBI Taxonomy" id="2518372"/>
    <lineage>
        <taxon>Bacteria</taxon>
        <taxon>Bacillati</taxon>
        <taxon>Actinomycetota</taxon>
        <taxon>Actinomycetes</taxon>
        <taxon>Propionibacteriales</taxon>
        <taxon>Nocardioidaceae</taxon>
        <taxon>Nocardioides</taxon>
    </lineage>
</organism>
<evidence type="ECO:0000313" key="3">
    <source>
        <dbReference type="Proteomes" id="UP000297496"/>
    </source>
</evidence>
<dbReference type="AlphaFoldDB" id="A0A4Z1CMI0"/>